<dbReference type="InterPro" id="IPR047114">
    <property type="entry name" value="YciF"/>
</dbReference>
<protein>
    <submittedName>
        <fullName evidence="1">Ferritin-like domain-containing protein</fullName>
    </submittedName>
</protein>
<name>A0ABT7NN94_9SPHI</name>
<accession>A0ABT7NN94</accession>
<evidence type="ECO:0000313" key="1">
    <source>
        <dbReference type="EMBL" id="MDM1048651.1"/>
    </source>
</evidence>
<keyword evidence="2" id="KW-1185">Reference proteome</keyword>
<dbReference type="PANTHER" id="PTHR30565">
    <property type="entry name" value="PROTEIN YCIF"/>
    <property type="match status" value="1"/>
</dbReference>
<dbReference type="Gene3D" id="1.20.1260.10">
    <property type="match status" value="1"/>
</dbReference>
<sequence length="160" mass="17830">MPNAHLHELMVDELKDIYNAERQLLAGLKKLVSTAEGEELKNAFKEHLQETEGQIDKLKQVFQLLDLPARGKKCKAMEGLLNEADEIMSEFEGSEALDAALVAAAQKVEHYEIATYGSLATYAKLMQHDDVAAIFAEILEQEKNADEKLTQVAMSKANKK</sequence>
<dbReference type="InterPro" id="IPR009078">
    <property type="entry name" value="Ferritin-like_SF"/>
</dbReference>
<gene>
    <name evidence="1" type="ORF">HX018_10410</name>
</gene>
<evidence type="ECO:0000313" key="2">
    <source>
        <dbReference type="Proteomes" id="UP001170954"/>
    </source>
</evidence>
<dbReference type="CDD" id="cd07909">
    <property type="entry name" value="YciF"/>
    <property type="match status" value="1"/>
</dbReference>
<reference evidence="1" key="1">
    <citation type="submission" date="2020-06" db="EMBL/GenBank/DDBJ databases">
        <authorList>
            <person name="Dong N."/>
        </authorList>
    </citation>
    <scope>NUCLEOTIDE SEQUENCE</scope>
    <source>
        <strain evidence="1">R1692</strain>
    </source>
</reference>
<dbReference type="Proteomes" id="UP001170954">
    <property type="component" value="Unassembled WGS sequence"/>
</dbReference>
<dbReference type="InterPro" id="IPR012347">
    <property type="entry name" value="Ferritin-like"/>
</dbReference>
<reference evidence="1" key="2">
    <citation type="journal article" date="2022" name="Sci. Total Environ.">
        <title>Prevalence, transmission, and molecular epidemiology of tet(X)-positive bacteria among humans, animals, and environmental niches in China: An epidemiological, and genomic-based study.</title>
        <authorList>
            <person name="Dong N."/>
            <person name="Zeng Y."/>
            <person name="Cai C."/>
            <person name="Sun C."/>
            <person name="Lu J."/>
            <person name="Liu C."/>
            <person name="Zhou H."/>
            <person name="Sun Q."/>
            <person name="Shu L."/>
            <person name="Wang H."/>
            <person name="Wang Y."/>
            <person name="Wang S."/>
            <person name="Wu C."/>
            <person name="Chan E.W."/>
            <person name="Chen G."/>
            <person name="Shen Z."/>
            <person name="Chen S."/>
            <person name="Zhang R."/>
        </authorList>
    </citation>
    <scope>NUCLEOTIDE SEQUENCE</scope>
    <source>
        <strain evidence="1">R1692</strain>
    </source>
</reference>
<proteinExistence type="predicted"/>
<comment type="caution">
    <text evidence="1">The sequence shown here is derived from an EMBL/GenBank/DDBJ whole genome shotgun (WGS) entry which is preliminary data.</text>
</comment>
<dbReference type="SUPFAM" id="SSF47240">
    <property type="entry name" value="Ferritin-like"/>
    <property type="match status" value="1"/>
</dbReference>
<dbReference type="InterPro" id="IPR010287">
    <property type="entry name" value="DUF892_YciF-like"/>
</dbReference>
<organism evidence="1 2">
    <name type="scientific">Sphingobacterium hotanense</name>
    <dbReference type="NCBI Taxonomy" id="649196"/>
    <lineage>
        <taxon>Bacteria</taxon>
        <taxon>Pseudomonadati</taxon>
        <taxon>Bacteroidota</taxon>
        <taxon>Sphingobacteriia</taxon>
        <taxon>Sphingobacteriales</taxon>
        <taxon>Sphingobacteriaceae</taxon>
        <taxon>Sphingobacterium</taxon>
    </lineage>
</organism>
<dbReference type="Pfam" id="PF05974">
    <property type="entry name" value="DUF892"/>
    <property type="match status" value="1"/>
</dbReference>
<dbReference type="EMBL" id="JACAGK010000026">
    <property type="protein sequence ID" value="MDM1048651.1"/>
    <property type="molecule type" value="Genomic_DNA"/>
</dbReference>
<dbReference type="PANTHER" id="PTHR30565:SF9">
    <property type="entry name" value="PROTEIN YCIF"/>
    <property type="match status" value="1"/>
</dbReference>